<organism evidence="4">
    <name type="scientific">Onchocerca flexuosa</name>
    <dbReference type="NCBI Taxonomy" id="387005"/>
    <lineage>
        <taxon>Eukaryota</taxon>
        <taxon>Metazoa</taxon>
        <taxon>Ecdysozoa</taxon>
        <taxon>Nematoda</taxon>
        <taxon>Chromadorea</taxon>
        <taxon>Rhabditida</taxon>
        <taxon>Spirurina</taxon>
        <taxon>Spiruromorpha</taxon>
        <taxon>Filarioidea</taxon>
        <taxon>Onchocercidae</taxon>
        <taxon>Onchocerca</taxon>
    </lineage>
</organism>
<accession>A0A183I2H0</accession>
<evidence type="ECO:0000256" key="1">
    <source>
        <dbReference type="SAM" id="Phobius"/>
    </source>
</evidence>
<reference evidence="4" key="1">
    <citation type="submission" date="2016-06" db="UniProtKB">
        <authorList>
            <consortium name="WormBaseParasite"/>
        </authorList>
    </citation>
    <scope>IDENTIFICATION</scope>
</reference>
<feature type="transmembrane region" description="Helical" evidence="1">
    <location>
        <begin position="19"/>
        <end position="41"/>
    </location>
</feature>
<keyword evidence="1" id="KW-0812">Transmembrane</keyword>
<dbReference type="Proteomes" id="UP000267606">
    <property type="component" value="Unassembled WGS sequence"/>
</dbReference>
<dbReference type="AlphaFoldDB" id="A0A183I2H0"/>
<proteinExistence type="predicted"/>
<protein>
    <submittedName>
        <fullName evidence="2 4">Uncharacterized protein</fullName>
    </submittedName>
</protein>
<evidence type="ECO:0000313" key="4">
    <source>
        <dbReference type="WBParaSite" id="OFLC_0001393301-mRNA-1"/>
    </source>
</evidence>
<reference evidence="2 3" key="2">
    <citation type="submission" date="2018-11" db="EMBL/GenBank/DDBJ databases">
        <authorList>
            <consortium name="Pathogen Informatics"/>
        </authorList>
    </citation>
    <scope>NUCLEOTIDE SEQUENCE [LARGE SCALE GENOMIC DNA]</scope>
</reference>
<evidence type="ECO:0000313" key="3">
    <source>
        <dbReference type="Proteomes" id="UP000267606"/>
    </source>
</evidence>
<dbReference type="WBParaSite" id="OFLC_0001393301-mRNA-1">
    <property type="protein sequence ID" value="OFLC_0001393301-mRNA-1"/>
    <property type="gene ID" value="OFLC_0001393301"/>
</dbReference>
<dbReference type="EMBL" id="UZAJ01040480">
    <property type="protein sequence ID" value="VDP15046.1"/>
    <property type="molecule type" value="Genomic_DNA"/>
</dbReference>
<name>A0A183I2H0_9BILA</name>
<keyword evidence="3" id="KW-1185">Reference proteome</keyword>
<evidence type="ECO:0000313" key="2">
    <source>
        <dbReference type="EMBL" id="VDP15046.1"/>
    </source>
</evidence>
<sequence length="178" mass="20014">MNAGSLCGPLQRLLFCKKLIYVSILPSLILVANLIEIPILANVPEITSCIFQRLFFSVISSSSTPNTNFIMYVIHASLTLIRYLPTKMKLHVKITSFLRDSSIYPLISLAVPYESLNADDRIDIKKYLFENCSFRIFHLSENSDTQKNQTTNHSINGVVIIINGALPIVVCQCVHILK</sequence>
<keyword evidence="1" id="KW-0472">Membrane</keyword>
<gene>
    <name evidence="2" type="ORF">OFLC_LOCUS13932</name>
</gene>
<keyword evidence="1" id="KW-1133">Transmembrane helix</keyword>